<comment type="caution">
    <text evidence="8">The sequence shown here is derived from an EMBL/GenBank/DDBJ whole genome shotgun (WGS) entry which is preliminary data.</text>
</comment>
<proteinExistence type="inferred from homology"/>
<dbReference type="Pfam" id="PF09363">
    <property type="entry name" value="XFP_C"/>
    <property type="match status" value="1"/>
</dbReference>
<evidence type="ECO:0000259" key="6">
    <source>
        <dbReference type="Pfam" id="PF09363"/>
    </source>
</evidence>
<evidence type="ECO:0000256" key="5">
    <source>
        <dbReference type="SAM" id="MobiDB-lite"/>
    </source>
</evidence>
<dbReference type="SUPFAM" id="SSF52518">
    <property type="entry name" value="Thiamin diphosphate-binding fold (THDP-binding)"/>
    <property type="match status" value="2"/>
</dbReference>
<evidence type="ECO:0000256" key="4">
    <source>
        <dbReference type="ARBA" id="ARBA00023239"/>
    </source>
</evidence>
<comment type="cofactor">
    <cofactor evidence="1">
        <name>thiamine diphosphate</name>
        <dbReference type="ChEBI" id="CHEBI:58937"/>
    </cofactor>
</comment>
<dbReference type="InterPro" id="IPR018969">
    <property type="entry name" value="Xul5P/Fru6P_PKetolase_C"/>
</dbReference>
<dbReference type="Gene3D" id="3.40.50.970">
    <property type="match status" value="2"/>
</dbReference>
<dbReference type="InterPro" id="IPR029061">
    <property type="entry name" value="THDP-binding"/>
</dbReference>
<dbReference type="InterPro" id="IPR018970">
    <property type="entry name" value="Xul5P/Fru6P_PKetolase_N"/>
</dbReference>
<feature type="domain" description="Xylulose 5-phosphate/Fructose 6-phosphate phosphoketolase N-terminal" evidence="7">
    <location>
        <begin position="12"/>
        <end position="370"/>
    </location>
</feature>
<dbReference type="InterPro" id="IPR005593">
    <property type="entry name" value="Xul5P/Fru6P_PKetolase"/>
</dbReference>
<dbReference type="InterPro" id="IPR019789">
    <property type="entry name" value="Xul5P/Fru6P_PKetolase_ThDP_BS"/>
</dbReference>
<reference evidence="9" key="1">
    <citation type="journal article" date="2019" name="Int. J. Syst. Evol. Microbiol.">
        <title>The Global Catalogue of Microorganisms (GCM) 10K type strain sequencing project: providing services to taxonomists for standard genome sequencing and annotation.</title>
        <authorList>
            <consortium name="The Broad Institute Genomics Platform"/>
            <consortium name="The Broad Institute Genome Sequencing Center for Infectious Disease"/>
            <person name="Wu L."/>
            <person name="Ma J."/>
        </authorList>
    </citation>
    <scope>NUCLEOTIDE SEQUENCE [LARGE SCALE GENOMIC DNA]</scope>
    <source>
        <strain evidence="9">JCM 18542</strain>
    </source>
</reference>
<evidence type="ECO:0000259" key="7">
    <source>
        <dbReference type="Pfam" id="PF09364"/>
    </source>
</evidence>
<accession>A0ABP9CLU2</accession>
<dbReference type="Gene3D" id="3.40.50.920">
    <property type="match status" value="1"/>
</dbReference>
<protein>
    <submittedName>
        <fullName evidence="8">Phosphoketolase family protein</fullName>
    </submittedName>
</protein>
<organism evidence="8 9">
    <name type="scientific">Tomitella cavernea</name>
    <dbReference type="NCBI Taxonomy" id="1387982"/>
    <lineage>
        <taxon>Bacteria</taxon>
        <taxon>Bacillati</taxon>
        <taxon>Actinomycetota</taxon>
        <taxon>Actinomycetes</taxon>
        <taxon>Mycobacteriales</taxon>
        <taxon>Tomitella</taxon>
    </lineage>
</organism>
<dbReference type="EMBL" id="BAABKQ010000001">
    <property type="protein sequence ID" value="GAA4813613.1"/>
    <property type="molecule type" value="Genomic_DNA"/>
</dbReference>
<evidence type="ECO:0000256" key="3">
    <source>
        <dbReference type="ARBA" id="ARBA00023052"/>
    </source>
</evidence>
<feature type="domain" description="Xylulose 5-phosphate/Fructose 6-phosphate phosphoketolase C-terminal" evidence="6">
    <location>
        <begin position="597"/>
        <end position="797"/>
    </location>
</feature>
<dbReference type="Pfam" id="PF03894">
    <property type="entry name" value="XFP"/>
    <property type="match status" value="1"/>
</dbReference>
<name>A0ABP9CLU2_9ACTN</name>
<dbReference type="PROSITE" id="PS60002">
    <property type="entry name" value="PHOSPHOKETOLASE_1"/>
    <property type="match status" value="1"/>
</dbReference>
<dbReference type="PANTHER" id="PTHR31273:SF0">
    <property type="entry name" value="PHOSPHOKETOLASE-RELATED"/>
    <property type="match status" value="1"/>
</dbReference>
<comment type="similarity">
    <text evidence="2">Belongs to the XFP family.</text>
</comment>
<dbReference type="PROSITE" id="PS60003">
    <property type="entry name" value="PHOSPHOKETOLASE_2"/>
    <property type="match status" value="1"/>
</dbReference>
<keyword evidence="4" id="KW-0456">Lyase</keyword>
<evidence type="ECO:0000256" key="1">
    <source>
        <dbReference type="ARBA" id="ARBA00001964"/>
    </source>
</evidence>
<dbReference type="PIRSF" id="PIRSF017245">
    <property type="entry name" value="Phosphoketolase"/>
    <property type="match status" value="1"/>
</dbReference>
<keyword evidence="9" id="KW-1185">Reference proteome</keyword>
<dbReference type="Proteomes" id="UP001500839">
    <property type="component" value="Unassembled WGS sequence"/>
</dbReference>
<feature type="compositionally biased region" description="Basic and acidic residues" evidence="5">
    <location>
        <begin position="779"/>
        <end position="794"/>
    </location>
</feature>
<sequence length="801" mass="86951">MLDEHSPGSRIDLSAVDAQWRAANYLAAGQLYLDDDPLLRRPLQPEDLKPRVVGHWGTVPGLTLVYSHVNRVICERDRDVVFVAGPGHGGPALLAHTFLEGSLSERAASMPRDEAGMLNLFRAFSTPGGIPSHAAPNVPGSVNEGGELGYSLTHAFGAVFDAPDALAVCVVGDGEAETGPLAASWHGTSFLDPVADGAVLPVLHLNGYKIAGPTVLSRMTPGDLHALLRGYGYEPVEVAGDRPEEVHADLAAALDGCVDRIDAIQGSARAGAASDGRIRWPMIVLRTPKGWTGPSVVDGTPVEGTFRAHQVPLAVSREEPDRLPDLEDWLRSYRLQELFDAAGRPTPAVLRYVPDGDRRMGANPRANAGLVRRDLDLPGPQAAAVDAPRQGSAAHPTYPEHSPTEALGRHLRDVIARNPHDFRLFSPDEADSNKLSAVFETTDRVWRSGSQDQLEPRMRDANLGPHGRVMEVLSEHMCEGWLEGYLLTGRHGMLATYEAFAQVAGSMVGQYAKWLESARVVPWRRPPASLNLLLTSHAWRQDHNGFSHQDPGFIDMVMNKKNDLVRVLFPPDANTLLAAADDALTSTGRINVIIAGKHPSPSYLTLDAAREHCARGMSVWQAESSGQRRQPDVVLACAGETPTQETVAAARLLASRAPHLHVRVVNVVDLLRLQDHGQNPRGLDDAQFDAAFTPDRPVIFAFHGYPGAVHRLTYRRSCHPQLHVHGYHEEGTTTTPFDMLMLNGMDRYSLALDALDRAGPAAGDAGTAAAEEFTRARADAKAYTRRHGVDDPRLTRMPPHS</sequence>
<dbReference type="PANTHER" id="PTHR31273">
    <property type="entry name" value="PHOSPHOKETOLASE-RELATED"/>
    <property type="match status" value="1"/>
</dbReference>
<evidence type="ECO:0000256" key="2">
    <source>
        <dbReference type="ARBA" id="ARBA00005623"/>
    </source>
</evidence>
<evidence type="ECO:0000313" key="9">
    <source>
        <dbReference type="Proteomes" id="UP001500839"/>
    </source>
</evidence>
<evidence type="ECO:0000313" key="8">
    <source>
        <dbReference type="EMBL" id="GAA4813613.1"/>
    </source>
</evidence>
<keyword evidence="3" id="KW-0786">Thiamine pyrophosphate</keyword>
<dbReference type="RefSeq" id="WP_200171699.1">
    <property type="nucleotide sequence ID" value="NZ_BAABKQ010000001.1"/>
</dbReference>
<feature type="region of interest" description="Disordered" evidence="5">
    <location>
        <begin position="779"/>
        <end position="801"/>
    </location>
</feature>
<dbReference type="InterPro" id="IPR019790">
    <property type="entry name" value="Xul5P/Fru6P_PKetolase_CS"/>
</dbReference>
<gene>
    <name evidence="8" type="ORF">GCM10023353_18270</name>
</gene>
<dbReference type="InterPro" id="IPR009014">
    <property type="entry name" value="Transketo_C/PFOR_II"/>
</dbReference>
<dbReference type="NCBIfam" id="NF003619">
    <property type="entry name" value="PRK05261.1-4"/>
    <property type="match status" value="1"/>
</dbReference>
<dbReference type="Pfam" id="PF09364">
    <property type="entry name" value="XFP_N"/>
    <property type="match status" value="1"/>
</dbReference>
<feature type="region of interest" description="Disordered" evidence="5">
    <location>
        <begin position="382"/>
        <end position="404"/>
    </location>
</feature>